<dbReference type="Proteomes" id="UP000245626">
    <property type="component" value="Unassembled WGS sequence"/>
</dbReference>
<evidence type="ECO:0000313" key="1">
    <source>
        <dbReference type="EMBL" id="PWN51143.1"/>
    </source>
</evidence>
<organism evidence="1 2">
    <name type="scientific">Violaceomyces palustris</name>
    <dbReference type="NCBI Taxonomy" id="1673888"/>
    <lineage>
        <taxon>Eukaryota</taxon>
        <taxon>Fungi</taxon>
        <taxon>Dikarya</taxon>
        <taxon>Basidiomycota</taxon>
        <taxon>Ustilaginomycotina</taxon>
        <taxon>Ustilaginomycetes</taxon>
        <taxon>Violaceomycetales</taxon>
        <taxon>Violaceomycetaceae</taxon>
        <taxon>Violaceomyces</taxon>
    </lineage>
</organism>
<evidence type="ECO:0000313" key="2">
    <source>
        <dbReference type="Proteomes" id="UP000245626"/>
    </source>
</evidence>
<proteinExistence type="predicted"/>
<accession>A0ACD0NZ28</accession>
<name>A0ACD0NZ28_9BASI</name>
<gene>
    <name evidence="1" type="ORF">IE53DRAFT_314445</name>
</gene>
<reference evidence="1 2" key="1">
    <citation type="journal article" date="2018" name="Mol. Biol. Evol.">
        <title>Broad Genomic Sampling Reveals a Smut Pathogenic Ancestry of the Fungal Clade Ustilaginomycotina.</title>
        <authorList>
            <person name="Kijpornyongpan T."/>
            <person name="Mondo S.J."/>
            <person name="Barry K."/>
            <person name="Sandor L."/>
            <person name="Lee J."/>
            <person name="Lipzen A."/>
            <person name="Pangilinan J."/>
            <person name="LaButti K."/>
            <person name="Hainaut M."/>
            <person name="Henrissat B."/>
            <person name="Grigoriev I.V."/>
            <person name="Spatafora J.W."/>
            <person name="Aime M.C."/>
        </authorList>
    </citation>
    <scope>NUCLEOTIDE SEQUENCE [LARGE SCALE GENOMIC DNA]</scope>
    <source>
        <strain evidence="1 2">SA 807</strain>
    </source>
</reference>
<sequence>MPLATPKRSALTDITNIVTRDAYSTPVRPPATPLSRRVPNTSYHSSAGRSLVTPSLITPAAPKRISLGMTPRGQRAANSNTPGSKRPLFSTPFKGGKRPENPLASPAKPLGSVSHSSRGFNTSRKSQAGVGGIASIANVERAVFDLRCEVPRVGMREYGIKPESVTPLQAVAKGAPDEIISILQEPSLAAMYAFDGPDGNLLRPVSALAEIRESGCRHVDIKWVNCHWDLILWKLASLCLNKPEEARVRFSWPELIRQMKYRYEREINLAQRSCIKRIQEHDSSASSPMVLCVYKVLWDRDDALERGKGTGEREGGVAANMMELTDGWYRIRCSIDSVLSAALARGRIKVGHKLAIMGAKLQSKGEPAEVLDAFATSIISISGNSTSLAKWDARLGFCREPFYASLRSLTADGGLVAAMDVVITQVYPYAYFDIDKGQTGQQSARGEAEESACKEAYERRYKETKAKLEQGWASKGRRLDRLLLALESVAEDVRDQETNPGIDDGGLEEQARDLLSQLEWEDNPEMAVRQLVVQSGKLGLLPFLVQAARQKCYFEREDDGYALEAELSKLCPPRKVRNFRVVKFRDARLPPPATNLSNSESRMKLKEGDDEAPGTMDKRRRSLRTVQLTVWDAINLGDGLEVGRRYIVTNLVPTQKSSWRGSDVEADIFLSTRRDTKWRLVDDR</sequence>
<dbReference type="EMBL" id="KZ819867">
    <property type="protein sequence ID" value="PWN51143.1"/>
    <property type="molecule type" value="Genomic_DNA"/>
</dbReference>
<protein>
    <submittedName>
        <fullName evidence="1">Uncharacterized protein</fullName>
    </submittedName>
</protein>
<keyword evidence="2" id="KW-1185">Reference proteome</keyword>